<evidence type="ECO:0000256" key="1">
    <source>
        <dbReference type="ARBA" id="ARBA00004123"/>
    </source>
</evidence>
<proteinExistence type="predicted"/>
<dbReference type="GO" id="GO:0000981">
    <property type="term" value="F:DNA-binding transcription factor activity, RNA polymerase II-specific"/>
    <property type="evidence" value="ECO:0007669"/>
    <property type="project" value="TreeGrafter"/>
</dbReference>
<comment type="caution">
    <text evidence="7">The sequence shown here is derived from an EMBL/GenBank/DDBJ whole genome shotgun (WGS) entry which is preliminary data.</text>
</comment>
<sequence length="286" mass="31827">MAIAPCITTSSRPVHRCLLAGARLTSPAFCQESHAKSQHARHAGRTRSNVICRQVDRRALAVGGDHSRKVCAYLKLENPHNLLSVTDGENVPPVIQERTADQAPTTETDGCEVSPPESPSAAHAPIDTFLEMAKMGRAPSSRDSPQSKKRIELEDLISRSILSTTVAQSLLDRYFTRLDHYIYGFAGGHYDLQKLRQNSPVLLAAICTVSALHDPQDARLYEICNRELRQLVSRSMFEKRDINYIRALCISSFWLADASRILSSDAIRRAADVRLHCLTECHQQLA</sequence>
<keyword evidence="4" id="KW-0804">Transcription</keyword>
<organism evidence="7 8">
    <name type="scientific">Talaromyces atroroseus</name>
    <dbReference type="NCBI Taxonomy" id="1441469"/>
    <lineage>
        <taxon>Eukaryota</taxon>
        <taxon>Fungi</taxon>
        <taxon>Dikarya</taxon>
        <taxon>Ascomycota</taxon>
        <taxon>Pezizomycotina</taxon>
        <taxon>Eurotiomycetes</taxon>
        <taxon>Eurotiomycetidae</taxon>
        <taxon>Eurotiales</taxon>
        <taxon>Trichocomaceae</taxon>
        <taxon>Talaromyces</taxon>
        <taxon>Talaromyces sect. Trachyspermi</taxon>
    </lineage>
</organism>
<evidence type="ECO:0000256" key="6">
    <source>
        <dbReference type="SAM" id="MobiDB-lite"/>
    </source>
</evidence>
<dbReference type="CDD" id="cd12148">
    <property type="entry name" value="fungal_TF_MHR"/>
    <property type="match status" value="1"/>
</dbReference>
<comment type="subcellular location">
    <subcellularLocation>
        <location evidence="1">Nucleus</location>
    </subcellularLocation>
</comment>
<evidence type="ECO:0000313" key="7">
    <source>
        <dbReference type="EMBL" id="OKL63179.1"/>
    </source>
</evidence>
<dbReference type="AlphaFoldDB" id="A0A1Q5QBN9"/>
<gene>
    <name evidence="7" type="ORF">UA08_01370</name>
</gene>
<name>A0A1Q5QBN9_TALAT</name>
<accession>A0A1Q5QBN9</accession>
<dbReference type="OrthoDB" id="1925334at2759"/>
<dbReference type="EMBL" id="LFMY01000002">
    <property type="protein sequence ID" value="OKL63179.1"/>
    <property type="molecule type" value="Genomic_DNA"/>
</dbReference>
<feature type="region of interest" description="Disordered" evidence="6">
    <location>
        <begin position="99"/>
        <end position="123"/>
    </location>
</feature>
<dbReference type="GO" id="GO:0000976">
    <property type="term" value="F:transcription cis-regulatory region binding"/>
    <property type="evidence" value="ECO:0007669"/>
    <property type="project" value="TreeGrafter"/>
</dbReference>
<dbReference type="InterPro" id="IPR051089">
    <property type="entry name" value="prtT"/>
</dbReference>
<dbReference type="GeneID" id="31001125"/>
<evidence type="ECO:0000256" key="4">
    <source>
        <dbReference type="ARBA" id="ARBA00023163"/>
    </source>
</evidence>
<keyword evidence="8" id="KW-1185">Reference proteome</keyword>
<dbReference type="Proteomes" id="UP000214365">
    <property type="component" value="Unassembled WGS sequence"/>
</dbReference>
<keyword evidence="5" id="KW-0539">Nucleus</keyword>
<evidence type="ECO:0000256" key="2">
    <source>
        <dbReference type="ARBA" id="ARBA00023015"/>
    </source>
</evidence>
<dbReference type="GO" id="GO:0005634">
    <property type="term" value="C:nucleus"/>
    <property type="evidence" value="ECO:0007669"/>
    <property type="project" value="UniProtKB-SubCell"/>
</dbReference>
<keyword evidence="3" id="KW-0238">DNA-binding</keyword>
<dbReference type="PANTHER" id="PTHR31845">
    <property type="entry name" value="FINGER DOMAIN PROTEIN, PUTATIVE-RELATED"/>
    <property type="match status" value="1"/>
</dbReference>
<evidence type="ECO:0000256" key="5">
    <source>
        <dbReference type="ARBA" id="ARBA00023242"/>
    </source>
</evidence>
<evidence type="ECO:0000256" key="3">
    <source>
        <dbReference type="ARBA" id="ARBA00023125"/>
    </source>
</evidence>
<evidence type="ECO:0000313" key="8">
    <source>
        <dbReference type="Proteomes" id="UP000214365"/>
    </source>
</evidence>
<keyword evidence="2" id="KW-0805">Transcription regulation</keyword>
<dbReference type="STRING" id="1441469.A0A1Q5QBN9"/>
<protein>
    <submittedName>
        <fullName evidence="7">Uncharacterized protein</fullName>
    </submittedName>
</protein>
<reference evidence="7 8" key="1">
    <citation type="submission" date="2015-06" db="EMBL/GenBank/DDBJ databases">
        <title>Talaromyces atroroseus IBT 11181 draft genome.</title>
        <authorList>
            <person name="Rasmussen K.B."/>
            <person name="Rasmussen S."/>
            <person name="Petersen B."/>
            <person name="Sicheritz-Ponten T."/>
            <person name="Mortensen U.H."/>
            <person name="Thrane U."/>
        </authorList>
    </citation>
    <scope>NUCLEOTIDE SEQUENCE [LARGE SCALE GENOMIC DNA]</scope>
    <source>
        <strain evidence="7 8">IBT 11181</strain>
    </source>
</reference>
<dbReference type="PANTHER" id="PTHR31845:SF17">
    <property type="entry name" value="ZN(II)2CYS6 TRANSCRIPTION FACTOR (EUROFUNG)"/>
    <property type="match status" value="1"/>
</dbReference>
<dbReference type="RefSeq" id="XP_020123300.1">
    <property type="nucleotide sequence ID" value="XM_020261027.1"/>
</dbReference>